<feature type="region of interest" description="Disordered" evidence="2">
    <location>
        <begin position="520"/>
        <end position="586"/>
    </location>
</feature>
<dbReference type="EMBL" id="JASUXU010000002">
    <property type="protein sequence ID" value="KAK0327493.1"/>
    <property type="molecule type" value="Genomic_DNA"/>
</dbReference>
<accession>A0AAN6G1L9</accession>
<sequence>MPMTTAEPLKLRHSPRLHTINHHAIAHPTLCMTSPSCPLLATAQSMSYSFAPPSEEPHWDEEDTDQLPPKPLSGPGTSRQTRRLQLRNAGFRAAAVPTRKVTPNKSVSSSTNWSSVSGLVSGSDAENFSPSGVRASSAVMVEKRKGSAVLQDSGSGYSTLTRPKKTRPRVSSVRAFGQMAGSYNMVFAEDPVSPPATRNTIRAKSGRARAKVNKTRRSMSGEAKDYIDHLEGELASAQSQLQAINSPSVTRQQSSKLRTLNTETRQLQDELAEWEARYEQRVQEIVDEHVEIEANLRSDLRRMEQDAEEAKYRIEELGIEVAEGRQNVEAVEAANVNLERRLEIMSEILATSPSKIDLHVAPGTGRKHQRPKSMLPRFPTASSLLASPERQPRTQPTSPVLTFADNAHPPLNAFESSFSPSELASDADSIFSEAPSACGSTTSLEHSDAMPTHNPWTLHAVQIAKARPARRMRRFGPGSHGPKSLILPSTSYYEYMPASAPPLERSETTPAFAFPFAGGLEEEEDSPSSLVVRRRASTTADETTLANLAASPFGSLAGRREEEEEEESLCGTEYPMSAGSQSTSRNFSSLGSVAGRNLMDELCAVRTPGTSDEPSKLSDELSGHDMETEDAGDDTLLLHGKEEDPSLHGVHHTNDSLISTSTRPDQADNTRHTHEQLTHTPPSIYTRLRHIFTDLYRSPVAITQHLIQRAQLRMRIPAPLRTFQWWLVGVLLGPMAKRHFLATSTPHSFRASSDLERQPLLRAFTAPAEGSGRAGGGGVREGEGDGLVYGTMFHTPPGSPSGRVAKGEKGKQVRREGCAYHYGGARHSPWVWIQFSITLAVAVGVAFKDGPGSLLRRTVCGGCRRKEGMGEGEEGRVGRTSLA</sequence>
<organism evidence="3 4">
    <name type="scientific">Friedmanniomyces endolithicus</name>
    <dbReference type="NCBI Taxonomy" id="329885"/>
    <lineage>
        <taxon>Eukaryota</taxon>
        <taxon>Fungi</taxon>
        <taxon>Dikarya</taxon>
        <taxon>Ascomycota</taxon>
        <taxon>Pezizomycotina</taxon>
        <taxon>Dothideomycetes</taxon>
        <taxon>Dothideomycetidae</taxon>
        <taxon>Mycosphaerellales</taxon>
        <taxon>Teratosphaeriaceae</taxon>
        <taxon>Friedmanniomyces</taxon>
    </lineage>
</organism>
<evidence type="ECO:0000313" key="3">
    <source>
        <dbReference type="EMBL" id="KAK0327493.1"/>
    </source>
</evidence>
<gene>
    <name evidence="3" type="ORF">LTR82_001008</name>
</gene>
<feature type="compositionally biased region" description="Polar residues" evidence="2">
    <location>
        <begin position="537"/>
        <end position="546"/>
    </location>
</feature>
<dbReference type="Proteomes" id="UP001168146">
    <property type="component" value="Unassembled WGS sequence"/>
</dbReference>
<feature type="region of interest" description="Disordered" evidence="2">
    <location>
        <begin position="606"/>
        <end position="680"/>
    </location>
</feature>
<feature type="region of interest" description="Disordered" evidence="2">
    <location>
        <begin position="150"/>
        <end position="170"/>
    </location>
</feature>
<feature type="compositionally biased region" description="Polar residues" evidence="2">
    <location>
        <begin position="150"/>
        <end position="161"/>
    </location>
</feature>
<feature type="coiled-coil region" evidence="1">
    <location>
        <begin position="257"/>
        <end position="348"/>
    </location>
</feature>
<evidence type="ECO:0000256" key="1">
    <source>
        <dbReference type="SAM" id="Coils"/>
    </source>
</evidence>
<dbReference type="AlphaFoldDB" id="A0AAN6G1L9"/>
<feature type="region of interest" description="Disordered" evidence="2">
    <location>
        <begin position="49"/>
        <end position="81"/>
    </location>
</feature>
<evidence type="ECO:0000313" key="4">
    <source>
        <dbReference type="Proteomes" id="UP001168146"/>
    </source>
</evidence>
<protein>
    <submittedName>
        <fullName evidence="3">Uncharacterized protein</fullName>
    </submittedName>
</protein>
<proteinExistence type="predicted"/>
<feature type="compositionally biased region" description="Basic and acidic residues" evidence="2">
    <location>
        <begin position="665"/>
        <end position="677"/>
    </location>
</feature>
<feature type="compositionally biased region" description="Basic and acidic residues" evidence="2">
    <location>
        <begin position="613"/>
        <end position="626"/>
    </location>
</feature>
<name>A0AAN6G1L9_9PEZI</name>
<comment type="caution">
    <text evidence="3">The sequence shown here is derived from an EMBL/GenBank/DDBJ whole genome shotgun (WGS) entry which is preliminary data.</text>
</comment>
<evidence type="ECO:0000256" key="2">
    <source>
        <dbReference type="SAM" id="MobiDB-lite"/>
    </source>
</evidence>
<reference evidence="3" key="1">
    <citation type="submission" date="2021-12" db="EMBL/GenBank/DDBJ databases">
        <title>Black yeast isolated from Biological Soil Crust.</title>
        <authorList>
            <person name="Kurbessoian T."/>
        </authorList>
    </citation>
    <scope>NUCLEOTIDE SEQUENCE</scope>
    <source>
        <strain evidence="3">CCFEE 5208</strain>
    </source>
</reference>
<feature type="compositionally biased region" description="Polar residues" evidence="2">
    <location>
        <begin position="655"/>
        <end position="664"/>
    </location>
</feature>
<keyword evidence="1" id="KW-0175">Coiled coil</keyword>